<dbReference type="SUPFAM" id="SSF53850">
    <property type="entry name" value="Periplasmic binding protein-like II"/>
    <property type="match status" value="1"/>
</dbReference>
<dbReference type="CDD" id="cd00996">
    <property type="entry name" value="PBP2_AatB_like"/>
    <property type="match status" value="1"/>
</dbReference>
<evidence type="ECO:0000259" key="4">
    <source>
        <dbReference type="SMART" id="SM00062"/>
    </source>
</evidence>
<evidence type="ECO:0000313" key="6">
    <source>
        <dbReference type="Proteomes" id="UP000306509"/>
    </source>
</evidence>
<evidence type="ECO:0000256" key="3">
    <source>
        <dbReference type="SAM" id="SignalP"/>
    </source>
</evidence>
<dbReference type="PANTHER" id="PTHR35936:SF34">
    <property type="entry name" value="ABC TRANSPORTER EXTRACELLULAR-BINDING PROTEIN YCKB-RELATED"/>
    <property type="match status" value="1"/>
</dbReference>
<dbReference type="EMBL" id="QGQD01000045">
    <property type="protein sequence ID" value="TLD00892.1"/>
    <property type="molecule type" value="Genomic_DNA"/>
</dbReference>
<dbReference type="Proteomes" id="UP000306509">
    <property type="component" value="Unassembled WGS sequence"/>
</dbReference>
<feature type="domain" description="Solute-binding protein family 3/N-terminal" evidence="4">
    <location>
        <begin position="84"/>
        <end position="306"/>
    </location>
</feature>
<dbReference type="Pfam" id="PF00497">
    <property type="entry name" value="SBP_bac_3"/>
    <property type="match status" value="1"/>
</dbReference>
<keyword evidence="1 3" id="KW-0732">Signal</keyword>
<keyword evidence="6" id="KW-1185">Reference proteome</keyword>
<dbReference type="PROSITE" id="PS51257">
    <property type="entry name" value="PROKAR_LIPOPROTEIN"/>
    <property type="match status" value="1"/>
</dbReference>
<dbReference type="STRING" id="180332.GCA_000797495_04000"/>
<gene>
    <name evidence="5" type="primary">fliY</name>
    <name evidence="5" type="ORF">DSM106044_02088</name>
</gene>
<dbReference type="SMART" id="SM00062">
    <property type="entry name" value="PBPb"/>
    <property type="match status" value="1"/>
</dbReference>
<evidence type="ECO:0000256" key="1">
    <source>
        <dbReference type="ARBA" id="ARBA00022729"/>
    </source>
</evidence>
<feature type="region of interest" description="Disordered" evidence="2">
    <location>
        <begin position="24"/>
        <end position="81"/>
    </location>
</feature>
<comment type="caution">
    <text evidence="5">The sequence shown here is derived from an EMBL/GenBank/DDBJ whole genome shotgun (WGS) entry which is preliminary data.</text>
</comment>
<dbReference type="RefSeq" id="WP_138002409.1">
    <property type="nucleotide sequence ID" value="NZ_QGQD01000045.1"/>
</dbReference>
<name>A0A4U8Q7J2_9FIRM</name>
<evidence type="ECO:0000313" key="5">
    <source>
        <dbReference type="EMBL" id="TLD00892.1"/>
    </source>
</evidence>
<evidence type="ECO:0000256" key="2">
    <source>
        <dbReference type="SAM" id="MobiDB-lite"/>
    </source>
</evidence>
<accession>A0A4U8Q7J2</accession>
<sequence precursor="true">MKKKILSVMLGAALAAAMMSGCGSSGTGETKAAAESGTSKTTEAASSEAATTEAASEAGTTEAKTTEAKTTEAASADGAAEGGTFTVGFDQDFPPMGFVGDDGEFTGFDLATAAEVAKRMGKEIKYQPIAWDAKDMELNSGTIDCIWNGFTMNGREDDYTWSDPYMKNDQVIVVKADSGIEALTDLAGKVVDVQTDSSAQAALNDKPDLSGSFGQLITVADYNTAFMDLESGAVDAIAMDNVVASYQIQKRDADFKVLDEAIAAEEYGIGFKKGNDALKDAVQKALEEMAADGTLAKISNEWFGKDITIIGK</sequence>
<feature type="chain" id="PRO_5038665511" evidence="3">
    <location>
        <begin position="26"/>
        <end position="312"/>
    </location>
</feature>
<feature type="signal peptide" evidence="3">
    <location>
        <begin position="1"/>
        <end position="25"/>
    </location>
</feature>
<dbReference type="Gene3D" id="3.40.190.10">
    <property type="entry name" value="Periplasmic binding protein-like II"/>
    <property type="match status" value="2"/>
</dbReference>
<feature type="compositionally biased region" description="Low complexity" evidence="2">
    <location>
        <begin position="30"/>
        <end position="63"/>
    </location>
</feature>
<proteinExistence type="predicted"/>
<dbReference type="AlphaFoldDB" id="A0A4U8Q7J2"/>
<organism evidence="5 6">
    <name type="scientific">Robinsoniella peoriensis</name>
    <dbReference type="NCBI Taxonomy" id="180332"/>
    <lineage>
        <taxon>Bacteria</taxon>
        <taxon>Bacillati</taxon>
        <taxon>Bacillota</taxon>
        <taxon>Clostridia</taxon>
        <taxon>Lachnospirales</taxon>
        <taxon>Lachnospiraceae</taxon>
        <taxon>Robinsoniella</taxon>
    </lineage>
</organism>
<feature type="compositionally biased region" description="Low complexity" evidence="2">
    <location>
        <begin position="71"/>
        <end position="81"/>
    </location>
</feature>
<dbReference type="PANTHER" id="PTHR35936">
    <property type="entry name" value="MEMBRANE-BOUND LYTIC MUREIN TRANSGLYCOSYLASE F"/>
    <property type="match status" value="1"/>
</dbReference>
<dbReference type="InterPro" id="IPR001638">
    <property type="entry name" value="Solute-binding_3/MltF_N"/>
</dbReference>
<reference evidence="5 6" key="1">
    <citation type="journal article" date="2019" name="Anaerobe">
        <title>Detection of Robinsoniella peoriensis in multiple bone samples of a trauma patient.</title>
        <authorList>
            <person name="Schrottner P."/>
            <person name="Hartwich K."/>
            <person name="Bunk B."/>
            <person name="Schober I."/>
            <person name="Helbig S."/>
            <person name="Rudolph W.W."/>
            <person name="Gunzer F."/>
        </authorList>
    </citation>
    <scope>NUCLEOTIDE SEQUENCE [LARGE SCALE GENOMIC DNA]</scope>
    <source>
        <strain evidence="5 6">DSM 106044</strain>
    </source>
</reference>
<protein>
    <submittedName>
        <fullName evidence="5">Sulfate starvation-induced protein 7</fullName>
    </submittedName>
</protein>